<evidence type="ECO:0000313" key="11">
    <source>
        <dbReference type="RefSeq" id="XP_022974210.1"/>
    </source>
</evidence>
<feature type="compositionally biased region" description="Basic and acidic residues" evidence="7">
    <location>
        <begin position="67"/>
        <end position="86"/>
    </location>
</feature>
<keyword evidence="4" id="KW-0238">DNA-binding</keyword>
<evidence type="ECO:0000259" key="8">
    <source>
        <dbReference type="PROSITE" id="PS51369"/>
    </source>
</evidence>
<dbReference type="KEGG" id="cmax:111472832"/>
<organism evidence="10 11">
    <name type="scientific">Cucurbita maxima</name>
    <name type="common">Pumpkin</name>
    <name type="synonym">Winter squash</name>
    <dbReference type="NCBI Taxonomy" id="3661"/>
    <lineage>
        <taxon>Eukaryota</taxon>
        <taxon>Viridiplantae</taxon>
        <taxon>Streptophyta</taxon>
        <taxon>Embryophyta</taxon>
        <taxon>Tracheophyta</taxon>
        <taxon>Spermatophyta</taxon>
        <taxon>Magnoliopsida</taxon>
        <taxon>eudicotyledons</taxon>
        <taxon>Gunneridae</taxon>
        <taxon>Pentapetalae</taxon>
        <taxon>rosids</taxon>
        <taxon>fabids</taxon>
        <taxon>Cucurbitales</taxon>
        <taxon>Cucurbitaceae</taxon>
        <taxon>Cucurbiteae</taxon>
        <taxon>Cucurbita</taxon>
    </lineage>
</organism>
<evidence type="ECO:0000256" key="4">
    <source>
        <dbReference type="ARBA" id="ARBA00023125"/>
    </source>
</evidence>
<dbReference type="InterPro" id="IPR005333">
    <property type="entry name" value="Transcription_factor_TCP"/>
</dbReference>
<evidence type="ECO:0000256" key="1">
    <source>
        <dbReference type="ARBA" id="ARBA00004123"/>
    </source>
</evidence>
<feature type="domain" description="TCP" evidence="8">
    <location>
        <begin position="108"/>
        <end position="166"/>
    </location>
</feature>
<dbReference type="GO" id="GO:0005634">
    <property type="term" value="C:nucleus"/>
    <property type="evidence" value="ECO:0007669"/>
    <property type="project" value="UniProtKB-SubCell"/>
</dbReference>
<name>A0A6J1IDD5_CUCMA</name>
<dbReference type="PANTHER" id="PTHR31072">
    <property type="entry name" value="TRANSCRIPTION FACTOR TCP4-RELATED"/>
    <property type="match status" value="1"/>
</dbReference>
<evidence type="ECO:0000256" key="6">
    <source>
        <dbReference type="ARBA" id="ARBA00023242"/>
    </source>
</evidence>
<dbReference type="RefSeq" id="XP_022974210.1">
    <property type="nucleotide sequence ID" value="XM_023118442.1"/>
</dbReference>
<feature type="region of interest" description="Disordered" evidence="7">
    <location>
        <begin position="67"/>
        <end position="120"/>
    </location>
</feature>
<dbReference type="AlphaFoldDB" id="A0A6J1IDD5"/>
<reference evidence="11" key="1">
    <citation type="submission" date="2025-08" db="UniProtKB">
        <authorList>
            <consortium name="RefSeq"/>
        </authorList>
    </citation>
    <scope>IDENTIFICATION</scope>
    <source>
        <tissue evidence="11">Young leaves</tissue>
    </source>
</reference>
<dbReference type="InterPro" id="IPR017888">
    <property type="entry name" value="CYC/TB1_R_domain"/>
</dbReference>
<evidence type="ECO:0000256" key="2">
    <source>
        <dbReference type="ARBA" id="ARBA00022473"/>
    </source>
</evidence>
<keyword evidence="10" id="KW-1185">Reference proteome</keyword>
<dbReference type="OrthoDB" id="1896834at2759"/>
<dbReference type="GeneID" id="111472832"/>
<dbReference type="PROSITE" id="PS51370">
    <property type="entry name" value="R"/>
    <property type="match status" value="1"/>
</dbReference>
<proteinExistence type="predicted"/>
<comment type="subcellular location">
    <subcellularLocation>
        <location evidence="1">Nucleus</location>
    </subcellularLocation>
</comment>
<evidence type="ECO:0000256" key="3">
    <source>
        <dbReference type="ARBA" id="ARBA00023015"/>
    </source>
</evidence>
<dbReference type="GO" id="GO:0043565">
    <property type="term" value="F:sequence-specific DNA binding"/>
    <property type="evidence" value="ECO:0007669"/>
    <property type="project" value="TreeGrafter"/>
</dbReference>
<sequence length="274" mass="31226">MMNPNMFGSNNNTQTNHIALQHQEQHEENLYLHFPHPFLDHDDLFLTHILSSQQFFIGADCWGEQEQEHEHDQTKQNSEKPRIEVVKKKKKKCSGNRKNGSSRKKTGKKDRHSKIYTAQGPRDRRIRLSLQIARKFFDLQDMLGFDKASNTIEWLLSNSTSAIKDLQHSLANNSGHRYGSVCCGSTEAVSEMIRDNNGGGGAAKEAAFMATPKHKQSRALRRVGRESRDRARARARQRTMLKKTKQPISNLQDVSSVVAISDDLWDFASIQSIL</sequence>
<dbReference type="Pfam" id="PF03634">
    <property type="entry name" value="TCP"/>
    <property type="match status" value="1"/>
</dbReference>
<keyword evidence="2" id="KW-0217">Developmental protein</keyword>
<dbReference type="Proteomes" id="UP000504608">
    <property type="component" value="Unplaced"/>
</dbReference>
<evidence type="ECO:0000313" key="10">
    <source>
        <dbReference type="Proteomes" id="UP000504608"/>
    </source>
</evidence>
<keyword evidence="5" id="KW-0804">Transcription</keyword>
<feature type="domain" description="R" evidence="9">
    <location>
        <begin position="225"/>
        <end position="242"/>
    </location>
</feature>
<keyword evidence="3" id="KW-0805">Transcription regulation</keyword>
<protein>
    <submittedName>
        <fullName evidence="11">Transcription factor CYCLOIDEA-like</fullName>
    </submittedName>
</protein>
<feature type="compositionally biased region" description="Basic residues" evidence="7">
    <location>
        <begin position="87"/>
        <end position="114"/>
    </location>
</feature>
<dbReference type="PANTHER" id="PTHR31072:SF87">
    <property type="entry name" value="TRANSCRIPTION FACTOR TCP12"/>
    <property type="match status" value="1"/>
</dbReference>
<evidence type="ECO:0000256" key="5">
    <source>
        <dbReference type="ARBA" id="ARBA00023163"/>
    </source>
</evidence>
<evidence type="ECO:0000256" key="7">
    <source>
        <dbReference type="SAM" id="MobiDB-lite"/>
    </source>
</evidence>
<keyword evidence="6" id="KW-0539">Nucleus</keyword>
<accession>A0A6J1IDD5</accession>
<dbReference type="PROSITE" id="PS51369">
    <property type="entry name" value="TCP"/>
    <property type="match status" value="1"/>
</dbReference>
<dbReference type="GO" id="GO:0003700">
    <property type="term" value="F:DNA-binding transcription factor activity"/>
    <property type="evidence" value="ECO:0007669"/>
    <property type="project" value="InterPro"/>
</dbReference>
<dbReference type="InterPro" id="IPR017887">
    <property type="entry name" value="TF_TCP_subgr"/>
</dbReference>
<gene>
    <name evidence="11" type="primary">LOC111472832</name>
</gene>
<evidence type="ECO:0000259" key="9">
    <source>
        <dbReference type="PROSITE" id="PS51370"/>
    </source>
</evidence>
<dbReference type="GO" id="GO:2000032">
    <property type="term" value="P:regulation of secondary shoot formation"/>
    <property type="evidence" value="ECO:0007669"/>
    <property type="project" value="TreeGrafter"/>
</dbReference>